<comment type="caution">
    <text evidence="3">The sequence shown here is derived from an EMBL/GenBank/DDBJ whole genome shotgun (WGS) entry which is preliminary data.</text>
</comment>
<feature type="region of interest" description="Disordered" evidence="1">
    <location>
        <begin position="1"/>
        <end position="20"/>
    </location>
</feature>
<keyword evidence="4" id="KW-1185">Reference proteome</keyword>
<feature type="compositionally biased region" description="Low complexity" evidence="1">
    <location>
        <begin position="1"/>
        <end position="14"/>
    </location>
</feature>
<dbReference type="Proteomes" id="UP000516437">
    <property type="component" value="Unassembled WGS sequence"/>
</dbReference>
<keyword evidence="2" id="KW-0812">Transmembrane</keyword>
<dbReference type="EMBL" id="RXIC02000012">
    <property type="protein sequence ID" value="KAB1228140.1"/>
    <property type="molecule type" value="Genomic_DNA"/>
</dbReference>
<organism evidence="3 4">
    <name type="scientific">Morella rubra</name>
    <name type="common">Chinese bayberry</name>
    <dbReference type="NCBI Taxonomy" id="262757"/>
    <lineage>
        <taxon>Eukaryota</taxon>
        <taxon>Viridiplantae</taxon>
        <taxon>Streptophyta</taxon>
        <taxon>Embryophyta</taxon>
        <taxon>Tracheophyta</taxon>
        <taxon>Spermatophyta</taxon>
        <taxon>Magnoliopsida</taxon>
        <taxon>eudicotyledons</taxon>
        <taxon>Gunneridae</taxon>
        <taxon>Pentapetalae</taxon>
        <taxon>rosids</taxon>
        <taxon>fabids</taxon>
        <taxon>Fagales</taxon>
        <taxon>Myricaceae</taxon>
        <taxon>Morella</taxon>
    </lineage>
</organism>
<keyword evidence="2" id="KW-1133">Transmembrane helix</keyword>
<evidence type="ECO:0000256" key="1">
    <source>
        <dbReference type="SAM" id="MobiDB-lite"/>
    </source>
</evidence>
<feature type="transmembrane region" description="Helical" evidence="2">
    <location>
        <begin position="184"/>
        <end position="202"/>
    </location>
</feature>
<proteinExistence type="predicted"/>
<evidence type="ECO:0000256" key="2">
    <source>
        <dbReference type="SAM" id="Phobius"/>
    </source>
</evidence>
<evidence type="ECO:0000313" key="4">
    <source>
        <dbReference type="Proteomes" id="UP000516437"/>
    </source>
</evidence>
<gene>
    <name evidence="3" type="ORF">CJ030_MR4G013742</name>
</gene>
<evidence type="ECO:0000313" key="3">
    <source>
        <dbReference type="EMBL" id="KAB1228140.1"/>
    </source>
</evidence>
<protein>
    <submittedName>
        <fullName evidence="3">Uncharacterized protein</fullName>
    </submittedName>
</protein>
<name>A0A6A1X037_9ROSI</name>
<dbReference type="AlphaFoldDB" id="A0A6A1X037"/>
<keyword evidence="2" id="KW-0472">Membrane</keyword>
<reference evidence="3 4" key="1">
    <citation type="journal article" date="2019" name="Plant Biotechnol. J.">
        <title>The red bayberry genome and genetic basis of sex determination.</title>
        <authorList>
            <person name="Jia H.M."/>
            <person name="Jia H.J."/>
            <person name="Cai Q.L."/>
            <person name="Wang Y."/>
            <person name="Zhao H.B."/>
            <person name="Yang W.F."/>
            <person name="Wang G.Y."/>
            <person name="Li Y.H."/>
            <person name="Zhan D.L."/>
            <person name="Shen Y.T."/>
            <person name="Niu Q.F."/>
            <person name="Chang L."/>
            <person name="Qiu J."/>
            <person name="Zhao L."/>
            <person name="Xie H.B."/>
            <person name="Fu W.Y."/>
            <person name="Jin J."/>
            <person name="Li X.W."/>
            <person name="Jiao Y."/>
            <person name="Zhou C.C."/>
            <person name="Tu T."/>
            <person name="Chai C.Y."/>
            <person name="Gao J.L."/>
            <person name="Fan L.J."/>
            <person name="van de Weg E."/>
            <person name="Wang J.Y."/>
            <person name="Gao Z.S."/>
        </authorList>
    </citation>
    <scope>NUCLEOTIDE SEQUENCE [LARGE SCALE GENOMIC DNA]</scope>
    <source>
        <tissue evidence="3">Leaves</tissue>
    </source>
</reference>
<sequence length="204" mass="22702">MASTASTISSTSFSGNKDGVSSDFLPPPPLCIYGVRARLRTSNTSGNPGRGSMDSQGQSKFFQWLDPPVYTVKMVKSEEGSTRDGEDIAGVFRKLKMMEEHLQRMVENQKKIDAEIDAYNLVDTIPKLKMMDEQLERVVEHKTKYGGKNEINGCTTSKSPVEGKSTESNFFCLVGYFIEFCTEVMMIAGVKSVLVVGFVWIYSF</sequence>
<accession>A0A6A1X037</accession>